<keyword evidence="3" id="KW-1185">Reference proteome</keyword>
<protein>
    <submittedName>
        <fullName evidence="2">Uncharacterized protein</fullName>
    </submittedName>
</protein>
<feature type="compositionally biased region" description="Basic and acidic residues" evidence="1">
    <location>
        <begin position="281"/>
        <end position="291"/>
    </location>
</feature>
<organism evidence="2 3">
    <name type="scientific">Blastococcus colisei</name>
    <dbReference type="NCBI Taxonomy" id="1564162"/>
    <lineage>
        <taxon>Bacteria</taxon>
        <taxon>Bacillati</taxon>
        <taxon>Actinomycetota</taxon>
        <taxon>Actinomycetes</taxon>
        <taxon>Geodermatophilales</taxon>
        <taxon>Geodermatophilaceae</taxon>
        <taxon>Blastococcus</taxon>
    </lineage>
</organism>
<comment type="caution">
    <text evidence="2">The sequence shown here is derived from an EMBL/GenBank/DDBJ whole genome shotgun (WGS) entry which is preliminary data.</text>
</comment>
<gene>
    <name evidence="2" type="ORF">FHU33_1343</name>
</gene>
<name>A0A543PCZ9_9ACTN</name>
<dbReference type="Proteomes" id="UP000319865">
    <property type="component" value="Unassembled WGS sequence"/>
</dbReference>
<proteinExistence type="predicted"/>
<dbReference type="AlphaFoldDB" id="A0A543PCZ9"/>
<feature type="compositionally biased region" description="Low complexity" evidence="1">
    <location>
        <begin position="264"/>
        <end position="276"/>
    </location>
</feature>
<evidence type="ECO:0000256" key="1">
    <source>
        <dbReference type="SAM" id="MobiDB-lite"/>
    </source>
</evidence>
<accession>A0A543PCZ9</accession>
<reference evidence="2 3" key="1">
    <citation type="submission" date="2019-06" db="EMBL/GenBank/DDBJ databases">
        <title>Sequencing the genomes of 1000 actinobacteria strains.</title>
        <authorList>
            <person name="Klenk H.-P."/>
        </authorList>
    </citation>
    <scope>NUCLEOTIDE SEQUENCE [LARGE SCALE GENOMIC DNA]</scope>
    <source>
        <strain evidence="2 3">DSM 46837</strain>
    </source>
</reference>
<feature type="region of interest" description="Disordered" evidence="1">
    <location>
        <begin position="193"/>
        <end position="372"/>
    </location>
</feature>
<evidence type="ECO:0000313" key="3">
    <source>
        <dbReference type="Proteomes" id="UP000319865"/>
    </source>
</evidence>
<evidence type="ECO:0000313" key="2">
    <source>
        <dbReference type="EMBL" id="TQN41954.1"/>
    </source>
</evidence>
<sequence>MSGAPRSRRLSRWVRALDQREAHGTAATTPGPLPAVLATAIGPQRRGATSSTLSAGAFTLSGRFTAYGRRVSGAMENRAAVFTDQPQAVEVYQAGTWWAGELLGWRHDANGSCQVWVRVVLGGVEETAWTDLASLRLPERHLAVAAGPTGPPAAAPGAQEMSVARHPSGRRARSTDADGAATAGLAMVRDLSVVPEPPSTGGRRTAEETAQFASVGRRRAPEVAEPPATGRRRAPETAESPSAGRRRAPETGESLDIGRRRAPEGAPARPAAPALPGRHRASGELGRHRTADTGMLAAVPQEASSSTTRVSPGPVDGGPSRPRPAVRPERGATRTGWTAPEGLEPELLTRPMRMSDHVPHARRPRVDGSVGG</sequence>
<dbReference type="EMBL" id="VFQE01000001">
    <property type="protein sequence ID" value="TQN41954.1"/>
    <property type="molecule type" value="Genomic_DNA"/>
</dbReference>